<evidence type="ECO:0000256" key="6">
    <source>
        <dbReference type="ARBA" id="ARBA00022970"/>
    </source>
</evidence>
<dbReference type="PROSITE" id="PS50893">
    <property type="entry name" value="ABC_TRANSPORTER_2"/>
    <property type="match status" value="1"/>
</dbReference>
<proteinExistence type="inferred from homology"/>
<dbReference type="GO" id="GO:0005524">
    <property type="term" value="F:ATP binding"/>
    <property type="evidence" value="ECO:0007669"/>
    <property type="project" value="UniProtKB-KW"/>
</dbReference>
<dbReference type="InterPro" id="IPR005892">
    <property type="entry name" value="Gly-betaine_transp_ATP-bd"/>
</dbReference>
<evidence type="ECO:0000256" key="1">
    <source>
        <dbReference type="ARBA" id="ARBA00005417"/>
    </source>
</evidence>
<feature type="domain" description="ABC transporter" evidence="9">
    <location>
        <begin position="41"/>
        <end position="277"/>
    </location>
</feature>
<dbReference type="PROSITE" id="PS51371">
    <property type="entry name" value="CBS"/>
    <property type="match status" value="1"/>
</dbReference>
<organism evidence="11 12">
    <name type="scientific">Methanohalophilus halophilus</name>
    <dbReference type="NCBI Taxonomy" id="2177"/>
    <lineage>
        <taxon>Archaea</taxon>
        <taxon>Methanobacteriati</taxon>
        <taxon>Methanobacteriota</taxon>
        <taxon>Stenosarchaea group</taxon>
        <taxon>Methanomicrobia</taxon>
        <taxon>Methanosarcinales</taxon>
        <taxon>Methanosarcinaceae</taxon>
        <taxon>Methanohalophilus</taxon>
    </lineage>
</organism>
<dbReference type="Pfam" id="PF00571">
    <property type="entry name" value="CBS"/>
    <property type="match status" value="2"/>
</dbReference>
<dbReference type="SMART" id="SM00116">
    <property type="entry name" value="CBS"/>
    <property type="match status" value="2"/>
</dbReference>
<keyword evidence="8" id="KW-0129">CBS domain</keyword>
<keyword evidence="7" id="KW-0486">Methionine biosynthesis</keyword>
<dbReference type="InterPro" id="IPR003593">
    <property type="entry name" value="AAA+_ATPase"/>
</dbReference>
<dbReference type="GO" id="GO:0031460">
    <property type="term" value="P:glycine betaine transport"/>
    <property type="evidence" value="ECO:0007669"/>
    <property type="project" value="InterPro"/>
</dbReference>
<evidence type="ECO:0000259" key="10">
    <source>
        <dbReference type="PROSITE" id="PS51371"/>
    </source>
</evidence>
<dbReference type="InterPro" id="IPR003439">
    <property type="entry name" value="ABC_transporter-like_ATP-bd"/>
</dbReference>
<dbReference type="PANTHER" id="PTHR43869">
    <property type="entry name" value="GLYCINE BETAINE/PROLINE BETAINE TRANSPORT SYSTEM ATP-BINDING PROTEIN PROV"/>
    <property type="match status" value="1"/>
</dbReference>
<keyword evidence="5 11" id="KW-0067">ATP-binding</keyword>
<dbReference type="Pfam" id="PF00005">
    <property type="entry name" value="ABC_tran"/>
    <property type="match status" value="1"/>
</dbReference>
<dbReference type="InterPro" id="IPR051921">
    <property type="entry name" value="ABC_osmolyte_uptake_ATP-bind"/>
</dbReference>
<dbReference type="AlphaFoldDB" id="A0A1H2Q831"/>
<evidence type="ECO:0000256" key="5">
    <source>
        <dbReference type="ARBA" id="ARBA00022840"/>
    </source>
</evidence>
<evidence type="ECO:0000256" key="2">
    <source>
        <dbReference type="ARBA" id="ARBA00022448"/>
    </source>
</evidence>
<evidence type="ECO:0000256" key="7">
    <source>
        <dbReference type="ARBA" id="ARBA00023167"/>
    </source>
</evidence>
<dbReference type="FunFam" id="3.40.50.300:FF:000201">
    <property type="entry name" value="Glycine betaine/L-proline ABC transporter ATP-binding protein"/>
    <property type="match status" value="1"/>
</dbReference>
<dbReference type="SUPFAM" id="SSF54631">
    <property type="entry name" value="CBS-domain pair"/>
    <property type="match status" value="1"/>
</dbReference>
<dbReference type="Proteomes" id="UP000198669">
    <property type="component" value="Unassembled WGS sequence"/>
</dbReference>
<reference evidence="11 12" key="1">
    <citation type="submission" date="2016-10" db="EMBL/GenBank/DDBJ databases">
        <authorList>
            <person name="de Groot N.N."/>
        </authorList>
    </citation>
    <scope>NUCLEOTIDE SEQUENCE [LARGE SCALE GENOMIC DNA]</scope>
    <source>
        <strain evidence="11 12">Z-7982</strain>
    </source>
</reference>
<keyword evidence="3" id="KW-0028">Amino-acid biosynthesis</keyword>
<comment type="similarity">
    <text evidence="1">Belongs to the ABC transporter superfamily.</text>
</comment>
<dbReference type="InterPro" id="IPR046342">
    <property type="entry name" value="CBS_dom_sf"/>
</dbReference>
<dbReference type="NCBIfam" id="TIGR01186">
    <property type="entry name" value="proV"/>
    <property type="match status" value="1"/>
</dbReference>
<dbReference type="EMBL" id="FNMU01000001">
    <property type="protein sequence ID" value="SDW03302.1"/>
    <property type="molecule type" value="Genomic_DNA"/>
</dbReference>
<evidence type="ECO:0000256" key="3">
    <source>
        <dbReference type="ARBA" id="ARBA00022605"/>
    </source>
</evidence>
<dbReference type="CDD" id="cd03294">
    <property type="entry name" value="ABC_Pro_Gly_Betaine"/>
    <property type="match status" value="1"/>
</dbReference>
<keyword evidence="2" id="KW-0813">Transport</keyword>
<dbReference type="PROSITE" id="PS00211">
    <property type="entry name" value="ABC_TRANSPORTER_1"/>
    <property type="match status" value="1"/>
</dbReference>
<evidence type="ECO:0000259" key="9">
    <source>
        <dbReference type="PROSITE" id="PS50893"/>
    </source>
</evidence>
<evidence type="ECO:0000256" key="4">
    <source>
        <dbReference type="ARBA" id="ARBA00022741"/>
    </source>
</evidence>
<name>A0A1H2Q831_9EURY</name>
<dbReference type="InterPro" id="IPR000644">
    <property type="entry name" value="CBS_dom"/>
</dbReference>
<dbReference type="GO" id="GO:0006950">
    <property type="term" value="P:response to stress"/>
    <property type="evidence" value="ECO:0007669"/>
    <property type="project" value="UniProtKB-ARBA"/>
</dbReference>
<gene>
    <name evidence="11" type="ORF">SAMN04515625_0186</name>
</gene>
<dbReference type="GO" id="GO:0016887">
    <property type="term" value="F:ATP hydrolysis activity"/>
    <property type="evidence" value="ECO:0007669"/>
    <property type="project" value="InterPro"/>
</dbReference>
<keyword evidence="6" id="KW-0029">Amino-acid transport</keyword>
<protein>
    <submittedName>
        <fullName evidence="11">Glycine betaine/proline transport system ATP-binding protein</fullName>
    </submittedName>
</protein>
<dbReference type="InterPro" id="IPR017871">
    <property type="entry name" value="ABC_transporter-like_CS"/>
</dbReference>
<sequence>MKKKGVIFISEERTKKIVVSNLTKIFGKHPKKALSYVEEGLSKDEIFNKTGQTVGLYNVSFDVYEGEIFVLMGLSGSGKSTLLRCLNRLIEPTSGSIQVGEEDITKASKERLRLIREKQISMVFQNFALLPHRTIIDNVAYGLEIQDFSKDERHEKAAVAIETVGLKGHEFSKPSQLSGGMQQRVGLARALATDPEILLMDEAFSALDPLIRSEMQDELLELEEKMQKTIVFVSHDLDEALKLGDRIALMKDGEIAQIGTAEEILTNPANDYVSKFVAGVDKTKILTAENVMKRPDPVVSMKSGLQVALKLMEKHGISSIYVVDKAKRLQGFLKVDDAVRAQKAGKTMEDVIIKEFPKTTVDTPLQDLISIRAETDQPIAIVNENDKLVGVVVRGSILAALKTTEDEEQVEEVAQ</sequence>
<keyword evidence="4" id="KW-0547">Nucleotide-binding</keyword>
<evidence type="ECO:0000313" key="11">
    <source>
        <dbReference type="EMBL" id="SDW03302.1"/>
    </source>
</evidence>
<dbReference type="GO" id="GO:0009086">
    <property type="term" value="P:methionine biosynthetic process"/>
    <property type="evidence" value="ECO:0007669"/>
    <property type="project" value="UniProtKB-KW"/>
</dbReference>
<dbReference type="GO" id="GO:0006865">
    <property type="term" value="P:amino acid transport"/>
    <property type="evidence" value="ECO:0007669"/>
    <property type="project" value="UniProtKB-KW"/>
</dbReference>
<dbReference type="SUPFAM" id="SSF52540">
    <property type="entry name" value="P-loop containing nucleoside triphosphate hydrolases"/>
    <property type="match status" value="1"/>
</dbReference>
<accession>A0A1H2Q831</accession>
<dbReference type="Gene3D" id="3.40.50.300">
    <property type="entry name" value="P-loop containing nucleotide triphosphate hydrolases"/>
    <property type="match status" value="1"/>
</dbReference>
<dbReference type="SMART" id="SM00382">
    <property type="entry name" value="AAA"/>
    <property type="match status" value="1"/>
</dbReference>
<dbReference type="GO" id="GO:0016020">
    <property type="term" value="C:membrane"/>
    <property type="evidence" value="ECO:0007669"/>
    <property type="project" value="InterPro"/>
</dbReference>
<evidence type="ECO:0000256" key="8">
    <source>
        <dbReference type="PROSITE-ProRule" id="PRU00703"/>
    </source>
</evidence>
<dbReference type="PANTHER" id="PTHR43869:SF1">
    <property type="entry name" value="GLYCINE BETAINE_PROLINE BETAINE TRANSPORT SYSTEM ATP-BINDING PROTEIN PROV"/>
    <property type="match status" value="1"/>
</dbReference>
<evidence type="ECO:0000313" key="12">
    <source>
        <dbReference type="Proteomes" id="UP000198669"/>
    </source>
</evidence>
<dbReference type="Gene3D" id="3.10.580.10">
    <property type="entry name" value="CBS-domain"/>
    <property type="match status" value="1"/>
</dbReference>
<feature type="domain" description="CBS" evidence="10">
    <location>
        <begin position="292"/>
        <end position="348"/>
    </location>
</feature>
<dbReference type="InterPro" id="IPR027417">
    <property type="entry name" value="P-loop_NTPase"/>
</dbReference>